<dbReference type="InterPro" id="IPR018060">
    <property type="entry name" value="HTH_AraC"/>
</dbReference>
<keyword evidence="6" id="KW-1185">Reference proteome</keyword>
<keyword evidence="2" id="KW-0238">DNA-binding</keyword>
<evidence type="ECO:0000313" key="6">
    <source>
        <dbReference type="Proteomes" id="UP000239590"/>
    </source>
</evidence>
<reference evidence="6" key="1">
    <citation type="submission" date="2018-02" db="EMBL/GenBank/DDBJ databases">
        <title>Genome sequencing of Solimonas sp. HR-BB.</title>
        <authorList>
            <person name="Lee Y."/>
            <person name="Jeon C.O."/>
        </authorList>
    </citation>
    <scope>NUCLEOTIDE SEQUENCE [LARGE SCALE GENOMIC DNA]</scope>
    <source>
        <strain evidence="6">HR-U</strain>
    </source>
</reference>
<evidence type="ECO:0000313" key="5">
    <source>
        <dbReference type="EMBL" id="PQA54590.1"/>
    </source>
</evidence>
<evidence type="ECO:0000256" key="1">
    <source>
        <dbReference type="ARBA" id="ARBA00023015"/>
    </source>
</evidence>
<accession>A0A2S7IGP7</accession>
<feature type="domain" description="HTH araC/xylS-type" evidence="4">
    <location>
        <begin position="171"/>
        <end position="266"/>
    </location>
</feature>
<sequence length="266" mass="30712">MSEVPPNSRIIYSCYYNISRDGEQFIPEHVFSYQISGSLTVNDGLQVYEFKPGDFRFSRRNQLAKFVKHPPVGGEFTSISVFLDQKTLVNLSQEYGYTAQKRHLPAPAVIPLSPHPLYQGYMDSLMPYVPLSGTTDDPLFALKVKEAVLLLLRTEPELKDILFDFAEPGKLDLEEFMMQHYQFNVSLNRFAYLSGRSLATFKRDFEKIFHLSPHRWLLNKRLQDAYFLIKEKGRKPSEVYLEVGFEDLSHFSFAFKKAFGQAPSLV</sequence>
<proteinExistence type="predicted"/>
<dbReference type="Pfam" id="PF22200">
    <property type="entry name" value="ExsA_N"/>
    <property type="match status" value="1"/>
</dbReference>
<protein>
    <submittedName>
        <fullName evidence="5">AraC family transcriptional regulator</fullName>
    </submittedName>
</protein>
<dbReference type="Pfam" id="PF12833">
    <property type="entry name" value="HTH_18"/>
    <property type="match status" value="1"/>
</dbReference>
<dbReference type="AlphaFoldDB" id="A0A2S7IGP7"/>
<dbReference type="PANTHER" id="PTHR46796">
    <property type="entry name" value="HTH-TYPE TRANSCRIPTIONAL ACTIVATOR RHAS-RELATED"/>
    <property type="match status" value="1"/>
</dbReference>
<evidence type="ECO:0000256" key="2">
    <source>
        <dbReference type="ARBA" id="ARBA00023125"/>
    </source>
</evidence>
<evidence type="ECO:0000259" key="4">
    <source>
        <dbReference type="PROSITE" id="PS01124"/>
    </source>
</evidence>
<dbReference type="Gene3D" id="1.10.10.60">
    <property type="entry name" value="Homeodomain-like"/>
    <property type="match status" value="1"/>
</dbReference>
<dbReference type="OrthoDB" id="4480133at2"/>
<dbReference type="GO" id="GO:0003700">
    <property type="term" value="F:DNA-binding transcription factor activity"/>
    <property type="evidence" value="ECO:0007669"/>
    <property type="project" value="InterPro"/>
</dbReference>
<organism evidence="5 6">
    <name type="scientific">Siphonobacter curvatus</name>
    <dbReference type="NCBI Taxonomy" id="2094562"/>
    <lineage>
        <taxon>Bacteria</taxon>
        <taxon>Pseudomonadati</taxon>
        <taxon>Bacteroidota</taxon>
        <taxon>Cytophagia</taxon>
        <taxon>Cytophagales</taxon>
        <taxon>Cytophagaceae</taxon>
        <taxon>Siphonobacter</taxon>
    </lineage>
</organism>
<comment type="caution">
    <text evidence="5">The sequence shown here is derived from an EMBL/GenBank/DDBJ whole genome shotgun (WGS) entry which is preliminary data.</text>
</comment>
<dbReference type="EMBL" id="PTRA01000006">
    <property type="protein sequence ID" value="PQA54590.1"/>
    <property type="molecule type" value="Genomic_DNA"/>
</dbReference>
<dbReference type="InterPro" id="IPR009057">
    <property type="entry name" value="Homeodomain-like_sf"/>
</dbReference>
<dbReference type="InterPro" id="IPR054015">
    <property type="entry name" value="ExsA-like_N"/>
</dbReference>
<gene>
    <name evidence="5" type="ORF">C5O19_22470</name>
</gene>
<evidence type="ECO:0000256" key="3">
    <source>
        <dbReference type="ARBA" id="ARBA00023163"/>
    </source>
</evidence>
<name>A0A2S7IGP7_9BACT</name>
<dbReference type="InterPro" id="IPR050204">
    <property type="entry name" value="AraC_XylS_family_regulators"/>
</dbReference>
<dbReference type="Proteomes" id="UP000239590">
    <property type="component" value="Unassembled WGS sequence"/>
</dbReference>
<dbReference type="GO" id="GO:0043565">
    <property type="term" value="F:sequence-specific DNA binding"/>
    <property type="evidence" value="ECO:0007669"/>
    <property type="project" value="InterPro"/>
</dbReference>
<keyword evidence="1" id="KW-0805">Transcription regulation</keyword>
<keyword evidence="3" id="KW-0804">Transcription</keyword>
<dbReference type="SUPFAM" id="SSF46689">
    <property type="entry name" value="Homeodomain-like"/>
    <property type="match status" value="1"/>
</dbReference>
<dbReference type="SMART" id="SM00342">
    <property type="entry name" value="HTH_ARAC"/>
    <property type="match status" value="1"/>
</dbReference>
<dbReference type="PROSITE" id="PS01124">
    <property type="entry name" value="HTH_ARAC_FAMILY_2"/>
    <property type="match status" value="1"/>
</dbReference>